<name>A0A6M8J6A8_9ACTN</name>
<dbReference type="Pfam" id="PF00702">
    <property type="entry name" value="Hydrolase"/>
    <property type="match status" value="1"/>
</dbReference>
<dbReference type="AlphaFoldDB" id="A0A6M8J6A8"/>
<protein>
    <submittedName>
        <fullName evidence="2">HAD family hydrolase</fullName>
    </submittedName>
</protein>
<evidence type="ECO:0000313" key="3">
    <source>
        <dbReference type="Proteomes" id="UP000503297"/>
    </source>
</evidence>
<evidence type="ECO:0000256" key="1">
    <source>
        <dbReference type="SAM" id="MobiDB-lite"/>
    </source>
</evidence>
<keyword evidence="2" id="KW-0378">Hydrolase</keyword>
<sequence>MNENQMSAAVGEPEGLRLRAVMFDLDGTLLHMDTEWFVRRYVTCLIDFAARAGCDAQALRRGFMAGVDAMGRHDAELSNEEAFWRGFAASQAEGGQALDAARFAGPAGSKGAMGSGDVAGSGAVASAAHVGMTPAEAACVDADAAAAAREEWEGLFADYFRQEFDHVGHGVRPSADAQRAVGALRQKGYPLVLATMPFFPREAVVRRLAWAGIDADAFVRITSYENSRAVKPHARYYAESLAAVGARGAETLMVGNNTIDDLGACQLGCQAFLVTDYLLNPQGRDIRTVRHGSMAEFASWAERLPACAHPATGADGGLVAQTRVEAALRDAGVAEGPAARASVPAFTPADPSPTERSRA</sequence>
<dbReference type="KEGG" id="bwa:HLV38_04410"/>
<reference evidence="3" key="1">
    <citation type="submission" date="2020-05" db="EMBL/GenBank/DDBJ databases">
        <title>Novel species in genus Nocardioides.</title>
        <authorList>
            <person name="Zhang G."/>
        </authorList>
    </citation>
    <scope>NUCLEOTIDE SEQUENCE [LARGE SCALE GENOMIC DNA]</scope>
    <source>
        <strain evidence="3">zg-1050</strain>
    </source>
</reference>
<evidence type="ECO:0000313" key="2">
    <source>
        <dbReference type="EMBL" id="QKF07446.1"/>
    </source>
</evidence>
<dbReference type="SFLD" id="SFLDS00003">
    <property type="entry name" value="Haloacid_Dehalogenase"/>
    <property type="match status" value="1"/>
</dbReference>
<dbReference type="GO" id="GO:0016787">
    <property type="term" value="F:hydrolase activity"/>
    <property type="evidence" value="ECO:0007669"/>
    <property type="project" value="UniProtKB-KW"/>
</dbReference>
<dbReference type="RefSeq" id="WP_173164572.1">
    <property type="nucleotide sequence ID" value="NZ_CP053716.1"/>
</dbReference>
<dbReference type="Proteomes" id="UP000503297">
    <property type="component" value="Chromosome"/>
</dbReference>
<organism evidence="2 3">
    <name type="scientific">Berryella wangjianweii</name>
    <dbReference type="NCBI Taxonomy" id="2734634"/>
    <lineage>
        <taxon>Bacteria</taxon>
        <taxon>Bacillati</taxon>
        <taxon>Actinomycetota</taxon>
        <taxon>Coriobacteriia</taxon>
        <taxon>Eggerthellales</taxon>
        <taxon>Eggerthellaceae</taxon>
        <taxon>Berryella</taxon>
    </lineage>
</organism>
<proteinExistence type="predicted"/>
<dbReference type="SUPFAM" id="SSF56784">
    <property type="entry name" value="HAD-like"/>
    <property type="match status" value="1"/>
</dbReference>
<feature type="region of interest" description="Disordered" evidence="1">
    <location>
        <begin position="334"/>
        <end position="359"/>
    </location>
</feature>
<gene>
    <name evidence="2" type="ORF">HLV38_04410</name>
</gene>
<dbReference type="InterPro" id="IPR036412">
    <property type="entry name" value="HAD-like_sf"/>
</dbReference>
<dbReference type="EMBL" id="CP053716">
    <property type="protein sequence ID" value="QKF07446.1"/>
    <property type="molecule type" value="Genomic_DNA"/>
</dbReference>
<dbReference type="InterPro" id="IPR023214">
    <property type="entry name" value="HAD_sf"/>
</dbReference>
<accession>A0A6M8J6A8</accession>
<dbReference type="SFLD" id="SFLDG01129">
    <property type="entry name" value="C1.5:_HAD__Beta-PGM__Phosphata"/>
    <property type="match status" value="1"/>
</dbReference>
<dbReference type="Gene3D" id="3.40.50.1000">
    <property type="entry name" value="HAD superfamily/HAD-like"/>
    <property type="match status" value="1"/>
</dbReference>
<keyword evidence="3" id="KW-1185">Reference proteome</keyword>